<organism evidence="2 3">
    <name type="scientific">Aulographum hederae CBS 113979</name>
    <dbReference type="NCBI Taxonomy" id="1176131"/>
    <lineage>
        <taxon>Eukaryota</taxon>
        <taxon>Fungi</taxon>
        <taxon>Dikarya</taxon>
        <taxon>Ascomycota</taxon>
        <taxon>Pezizomycotina</taxon>
        <taxon>Dothideomycetes</taxon>
        <taxon>Pleosporomycetidae</taxon>
        <taxon>Aulographales</taxon>
        <taxon>Aulographaceae</taxon>
    </lineage>
</organism>
<accession>A0A6G1H7J9</accession>
<evidence type="ECO:0000313" key="2">
    <source>
        <dbReference type="EMBL" id="KAF1989135.1"/>
    </source>
</evidence>
<feature type="compositionally biased region" description="Polar residues" evidence="1">
    <location>
        <begin position="91"/>
        <end position="139"/>
    </location>
</feature>
<feature type="compositionally biased region" description="Basic and acidic residues" evidence="1">
    <location>
        <begin position="47"/>
        <end position="62"/>
    </location>
</feature>
<feature type="region of interest" description="Disordered" evidence="1">
    <location>
        <begin position="32"/>
        <end position="186"/>
    </location>
</feature>
<feature type="compositionally biased region" description="Polar residues" evidence="1">
    <location>
        <begin position="146"/>
        <end position="165"/>
    </location>
</feature>
<dbReference type="EMBL" id="ML977146">
    <property type="protein sequence ID" value="KAF1989135.1"/>
    <property type="molecule type" value="Genomic_DNA"/>
</dbReference>
<proteinExistence type="predicted"/>
<sequence>MLHFSISAFRRRIRSKFSSRFKSEQYETLALPPQDLSSSGFATKPHSQRDLQRRKERGEFRHITHRVVTAPPPPKAARRRSTLAGDKRLSVLSTTTTGGNKRHSVMSTGSKRSSATFYTSRTSASPLNTSPTSPFSDSPVSPADTFASSPLSTTSTYASTVTPSGSPVEGVNARRTTSRTLSDESRKRHRLSVGSDVYLTNQRRLSTLPFPM</sequence>
<dbReference type="Proteomes" id="UP000800041">
    <property type="component" value="Unassembled WGS sequence"/>
</dbReference>
<evidence type="ECO:0000256" key="1">
    <source>
        <dbReference type="SAM" id="MobiDB-lite"/>
    </source>
</evidence>
<evidence type="ECO:0000313" key="3">
    <source>
        <dbReference type="Proteomes" id="UP000800041"/>
    </source>
</evidence>
<dbReference type="AlphaFoldDB" id="A0A6G1H7J9"/>
<protein>
    <submittedName>
        <fullName evidence="2">Uncharacterized protein</fullName>
    </submittedName>
</protein>
<keyword evidence="3" id="KW-1185">Reference proteome</keyword>
<name>A0A6G1H7J9_9PEZI</name>
<reference evidence="2" key="1">
    <citation type="journal article" date="2020" name="Stud. Mycol.">
        <title>101 Dothideomycetes genomes: a test case for predicting lifestyles and emergence of pathogens.</title>
        <authorList>
            <person name="Haridas S."/>
            <person name="Albert R."/>
            <person name="Binder M."/>
            <person name="Bloem J."/>
            <person name="Labutti K."/>
            <person name="Salamov A."/>
            <person name="Andreopoulos B."/>
            <person name="Baker S."/>
            <person name="Barry K."/>
            <person name="Bills G."/>
            <person name="Bluhm B."/>
            <person name="Cannon C."/>
            <person name="Castanera R."/>
            <person name="Culley D."/>
            <person name="Daum C."/>
            <person name="Ezra D."/>
            <person name="Gonzalez J."/>
            <person name="Henrissat B."/>
            <person name="Kuo A."/>
            <person name="Liang C."/>
            <person name="Lipzen A."/>
            <person name="Lutzoni F."/>
            <person name="Magnuson J."/>
            <person name="Mondo S."/>
            <person name="Nolan M."/>
            <person name="Ohm R."/>
            <person name="Pangilinan J."/>
            <person name="Park H.-J."/>
            <person name="Ramirez L."/>
            <person name="Alfaro M."/>
            <person name="Sun H."/>
            <person name="Tritt A."/>
            <person name="Yoshinaga Y."/>
            <person name="Zwiers L.-H."/>
            <person name="Turgeon B."/>
            <person name="Goodwin S."/>
            <person name="Spatafora J."/>
            <person name="Crous P."/>
            <person name="Grigoriev I."/>
        </authorList>
    </citation>
    <scope>NUCLEOTIDE SEQUENCE</scope>
    <source>
        <strain evidence="2">CBS 113979</strain>
    </source>
</reference>
<gene>
    <name evidence="2" type="ORF">K402DRAFT_461538</name>
</gene>